<sequence>MSSLGDSSALSVSLPSPTSLDRDAAEQIARTLKAMADPTRIQLLSLILDSADGRALVGQLADELRLSQPTVSHHVRVMAEEGLLERSQKGRLVWYSVSPDRVDEVSELLNPVSSAPPSPLVLERIAGDLALQFRGIFSGETVDRYVRESYELLAREARIIRYLPSLTGRFAAERLRALATADGLLPHDAPEVLFVCVQNAGRSQLAAAILRSLAGDRVRVRTAGSAPAEAVNPRVVAALDEIGVPLAGEFPKPLTDEVVRAADYVITMGCGDACPVYDGRRYLDWDLDDPSGLALEGVRAVRDEVNRLVRQLLEQMDLPPGR</sequence>
<feature type="domain" description="HTH arsR-type" evidence="2">
    <location>
        <begin position="20"/>
        <end position="117"/>
    </location>
</feature>
<dbReference type="SMART" id="SM00418">
    <property type="entry name" value="HTH_ARSR"/>
    <property type="match status" value="1"/>
</dbReference>
<dbReference type="PROSITE" id="PS50987">
    <property type="entry name" value="HTH_ARSR_2"/>
    <property type="match status" value="1"/>
</dbReference>
<dbReference type="AlphaFoldDB" id="A0A7L5AGS7"/>
<dbReference type="SUPFAM" id="SSF52788">
    <property type="entry name" value="Phosphotyrosine protein phosphatases I"/>
    <property type="match status" value="1"/>
</dbReference>
<dbReference type="Pfam" id="PF21234">
    <property type="entry name" value="Phosphatase-like_N"/>
    <property type="match status" value="1"/>
</dbReference>
<dbReference type="EMBL" id="CP017146">
    <property type="protein sequence ID" value="QHO69216.1"/>
    <property type="molecule type" value="Genomic_DNA"/>
</dbReference>
<dbReference type="NCBIfam" id="NF046112">
    <property type="entry name" value="MSMEG_6209_Nter"/>
    <property type="match status" value="1"/>
</dbReference>
<dbReference type="OrthoDB" id="9799372at2"/>
<dbReference type="Pfam" id="PF01451">
    <property type="entry name" value="LMWPc"/>
    <property type="match status" value="1"/>
</dbReference>
<evidence type="ECO:0000313" key="3">
    <source>
        <dbReference type="EMBL" id="QHO69216.1"/>
    </source>
</evidence>
<evidence type="ECO:0000259" key="2">
    <source>
        <dbReference type="PROSITE" id="PS50987"/>
    </source>
</evidence>
<dbReference type="GO" id="GO:0003700">
    <property type="term" value="F:DNA-binding transcription factor activity"/>
    <property type="evidence" value="ECO:0007669"/>
    <property type="project" value="InterPro"/>
</dbReference>
<protein>
    <recommendedName>
        <fullName evidence="2">HTH arsR-type domain-containing protein</fullName>
    </recommendedName>
</protein>
<reference evidence="3 4" key="1">
    <citation type="submission" date="2016-09" db="EMBL/GenBank/DDBJ databases">
        <title>Complete genome sequence of microbes from the polar regions.</title>
        <authorList>
            <person name="Liao L."/>
            <person name="Chen B."/>
        </authorList>
    </citation>
    <scope>NUCLEOTIDE SEQUENCE [LARGE SCALE GENOMIC DNA]</scope>
    <source>
        <strain evidence="3 4">ZS314</strain>
    </source>
</reference>
<dbReference type="KEGG" id="mant:BHD05_05705"/>
<dbReference type="Pfam" id="PF01022">
    <property type="entry name" value="HTH_5"/>
    <property type="match status" value="1"/>
</dbReference>
<accession>A0A7L5AGS7</accession>
<dbReference type="NCBIfam" id="NF033788">
    <property type="entry name" value="HTH_metalloreg"/>
    <property type="match status" value="1"/>
</dbReference>
<keyword evidence="4" id="KW-1185">Reference proteome</keyword>
<evidence type="ECO:0000256" key="1">
    <source>
        <dbReference type="ARBA" id="ARBA00022849"/>
    </source>
</evidence>
<keyword evidence="1" id="KW-0059">Arsenical resistance</keyword>
<dbReference type="RefSeq" id="WP_161885582.1">
    <property type="nucleotide sequence ID" value="NZ_CP017146.1"/>
</dbReference>
<dbReference type="InterPro" id="IPR001845">
    <property type="entry name" value="HTH_ArsR_DNA-bd_dom"/>
</dbReference>
<name>A0A7L5AGS7_9MICO</name>
<organism evidence="3 4">
    <name type="scientific">Marisediminicola antarctica</name>
    <dbReference type="NCBI Taxonomy" id="674079"/>
    <lineage>
        <taxon>Bacteria</taxon>
        <taxon>Bacillati</taxon>
        <taxon>Actinomycetota</taxon>
        <taxon>Actinomycetes</taxon>
        <taxon>Micrococcales</taxon>
        <taxon>Microbacteriaceae</taxon>
        <taxon>Marisediminicola</taxon>
    </lineage>
</organism>
<dbReference type="SUPFAM" id="SSF46785">
    <property type="entry name" value="Winged helix' DNA-binding domain"/>
    <property type="match status" value="1"/>
</dbReference>
<dbReference type="GO" id="GO:0046685">
    <property type="term" value="P:response to arsenic-containing substance"/>
    <property type="evidence" value="ECO:0007669"/>
    <property type="project" value="UniProtKB-KW"/>
</dbReference>
<dbReference type="CDD" id="cd00090">
    <property type="entry name" value="HTH_ARSR"/>
    <property type="match status" value="1"/>
</dbReference>
<dbReference type="InterPro" id="IPR036196">
    <property type="entry name" value="Ptyr_pPase_sf"/>
</dbReference>
<dbReference type="InterPro" id="IPR011991">
    <property type="entry name" value="ArsR-like_HTH"/>
</dbReference>
<dbReference type="Gene3D" id="1.10.10.10">
    <property type="entry name" value="Winged helix-like DNA-binding domain superfamily/Winged helix DNA-binding domain"/>
    <property type="match status" value="1"/>
</dbReference>
<dbReference type="PANTHER" id="PTHR43428:SF1">
    <property type="entry name" value="ARSENATE REDUCTASE"/>
    <property type="match status" value="1"/>
</dbReference>
<dbReference type="InterPro" id="IPR048716">
    <property type="entry name" value="Phosphatase-like_N"/>
</dbReference>
<dbReference type="PANTHER" id="PTHR43428">
    <property type="entry name" value="ARSENATE REDUCTASE"/>
    <property type="match status" value="1"/>
</dbReference>
<dbReference type="Gene3D" id="1.10.8.1060">
    <property type="entry name" value="Corynebacterium glutamicum thioredoxin-dependent arsenate reductase, N-terminal domain"/>
    <property type="match status" value="1"/>
</dbReference>
<dbReference type="CDD" id="cd16345">
    <property type="entry name" value="LMWP_ArsC"/>
    <property type="match status" value="1"/>
</dbReference>
<dbReference type="PRINTS" id="PR00778">
    <property type="entry name" value="HTHARSR"/>
</dbReference>
<dbReference type="SMART" id="SM00226">
    <property type="entry name" value="LMWPc"/>
    <property type="match status" value="1"/>
</dbReference>
<dbReference type="Gene3D" id="3.40.50.2300">
    <property type="match status" value="1"/>
</dbReference>
<dbReference type="Proteomes" id="UP000464507">
    <property type="component" value="Chromosome"/>
</dbReference>
<gene>
    <name evidence="3" type="ORF">BHD05_05705</name>
</gene>
<dbReference type="InterPro" id="IPR023485">
    <property type="entry name" value="Ptyr_pPase"/>
</dbReference>
<dbReference type="InterPro" id="IPR036390">
    <property type="entry name" value="WH_DNA-bd_sf"/>
</dbReference>
<dbReference type="InterPro" id="IPR036388">
    <property type="entry name" value="WH-like_DNA-bd_sf"/>
</dbReference>
<evidence type="ECO:0000313" key="4">
    <source>
        <dbReference type="Proteomes" id="UP000464507"/>
    </source>
</evidence>
<proteinExistence type="predicted"/>